<dbReference type="Gene3D" id="2.170.300.10">
    <property type="entry name" value="Tie2 ligand-binding domain superfamily"/>
    <property type="match status" value="2"/>
</dbReference>
<dbReference type="PROSITE" id="PS50027">
    <property type="entry name" value="EGF_LAM_2"/>
    <property type="match status" value="10"/>
</dbReference>
<feature type="disulfide bond" evidence="22">
    <location>
        <begin position="1233"/>
        <end position="1245"/>
    </location>
</feature>
<dbReference type="EMBL" id="SWJQ01000108">
    <property type="protein sequence ID" value="TRZ21924.1"/>
    <property type="molecule type" value="Genomic_DNA"/>
</dbReference>
<feature type="domain" description="Laminin N-terminal" evidence="27">
    <location>
        <begin position="134"/>
        <end position="369"/>
    </location>
</feature>
<dbReference type="FunFam" id="2.10.25.10:FF:000145">
    <property type="entry name" value="Laminin subunit beta 1"/>
    <property type="match status" value="1"/>
</dbReference>
<sequence>MVVGPWPWADSSSSAVLELIPREGKWLSNSLLTEDVRESVGCLLCTRKSVQAGLARRERLPLELKGSAEDGELWQWGGTGTLGGTFPSGSIVAVPGRAPGGTDVLYGSTLQRSRAVGGLVAGGWQEPDLSYGCARGSCYPATGNLLVGRATRLSATSTCGLDRPQEYCIVSHLQDSEKCFTCDSRDPSLPESHRIENVIYLSSPHDQRTWWQSENGVEHVSIRLDLESEFHFTHLIMKFKTFRPAAMLVERSADFGRTWKVYRYFAYNCSKLFPGIPNHPSGLVDEVLCDQRYSEIEPSSNGEVIFKVLDPSIPVADPYSPYIQDLLRVTNLRVNLTKLHTLGDNLLDSRQEVLHKYYYAVDELVLRGSCFCHGHAAHCAPAPGAPTPSVPGMIHGRCVCEHHTQGLNCERCEDFYHDLPWRPAEGSSTNACRRCDCNEHSRRCHFDMAVFLATGNTSGAVCDDCQHNTMGRHCHLCKPFYYRHPRSDIRSPTACAPCDCDPAGSLDGGACDGHTDVALGMIAGQCRCKENVAGPRCDRCRHGAYGLSHGDPQGCQPCRCDPRGTVAGSSPCDPISGDCYCKRFVSGRSCSQCVPEFWGLSYDLGGCRPCACDFGGAYNNRCSMEDGACPCRPHIMGRQCDQVQPGFFCAPLDYYTYEAEQATGHGHSHPQLPGAIRAEVSQDCLEYDTREPVGRKGRSRHQHSSPRAPQPPVPSRRSRQQPPKPDVEEVVRDSAGRMVTWTGLGFARVRDGAGLTFRVDNVPYPMDYELLLRYEPESAEDWEAVVSVSSRVLPTSSRCGNLLPSEQMYREILPHSQRYVLLSRPFCFEPSTPYEVTMRLQRTGVTHRHPGAFILIDSLVLLPRVSELPGFHGAEAAARQEELERYQCLEVFRMAPPHPLAQACARLVCSVSALMHGGALPCQCDPQGSRSSECQVQGGQCECKPHVIGRRCDHCAPGSYGFGPLGCSPCTCSPEGSVSQLCDKVSGQCRCQPGTMGRQCDQCQPGHWGFPACRPCQCNGHAEECDPRTGTCLRCRDHTSGRHCERCQDGYYGNPVLGSGQQCRPCPCPGYPGTRHYHGSTCHADDETHHIICVCAPGYAGPRCDRCSPGYFGAPEMEGGECRPCQCNNNIDASDPEGCDSRTGQCLRCLYHTAGPRCAQCQPGYYGNALQRSCRRCGCDPRGTLASHCTNGTCDCDRGTGACACRPNVVGKSCDRCAPHFWSLGGPRGCEPCGCHPTHALHPACDTVTGQCQCRPGFGGRVCSQCQEYHWGDPEQECRACECEPLGAESPQCEQDNGQCRCRQGFGGLRCDRCQRGYQEPFPHCSPCHPCFGRWDLALGSLQEGLQRLGAQVQALREGGSTLPLSPRHLRELEEALGRVERLLGEGDSPGGPLLDGLLRQLGGTRIELDNFWRHLQGLEQHLDQLTRADMRHHDRLAELSRELGGLNRTTSHLQMLVGTVAAVGFSESYRSILASMEASRQAEVVANGTAGELSRAQMTQQAAERALRQRGNAFRRGAAAARKSLREVQKRVMGLNIARINEKICGAPGDRSCKHASCGGALCRDSAGTRHCGGTGCTGALPVSAQALSSANNASQQLEVALEQLGVVAQKMQGVQELAQGARSRAEEALEHSQAARSRAEKTTAQLRDFIRRIKAFLAEEGADPGSIELVARQVLNISLPSSPEQIQKLLGEIQESICQQKGVDGVVISTAERQAVAEDLLAQGKEARKRAEGIRGEMGTQQALEEARTKMTTAGSTLQNASDAIQVAENRAREAERRLQVLDRKESQAQRRLRELAQRVTALQESGQDAQHMAQQAKDRAQSATTTSGTLSQDLAQVTQRYVVLKNQVGMLDRVSGGALQRVSQVLAEVQDLLDKASNSKRKLEDLEQRFGANERTMAAKVTRLQALEQQVTGLLQEIRERANAYATC</sequence>
<evidence type="ECO:0000256" key="14">
    <source>
        <dbReference type="ARBA" id="ARBA00071083"/>
    </source>
</evidence>
<dbReference type="PROSITE" id="PS01248">
    <property type="entry name" value="EGF_LAM_1"/>
    <property type="match status" value="5"/>
</dbReference>
<dbReference type="PROSITE" id="PS00022">
    <property type="entry name" value="EGF_1"/>
    <property type="match status" value="1"/>
</dbReference>
<keyword evidence="10 22" id="KW-1015">Disulfide bond</keyword>
<dbReference type="InterPro" id="IPR056558">
    <property type="entry name" value="LAMB1-4_helical"/>
</dbReference>
<dbReference type="FunFam" id="2.170.300.10:FF:000001">
    <property type="entry name" value="Laminin subunit beta-1"/>
    <property type="match status" value="1"/>
</dbReference>
<reference evidence="28" key="1">
    <citation type="submission" date="2019-04" db="EMBL/GenBank/DDBJ databases">
        <title>Genome assembly of Zosterops borbonicus 15179.</title>
        <authorList>
            <person name="Leroy T."/>
            <person name="Anselmetti Y."/>
            <person name="Tilak M.-K."/>
            <person name="Nabholz B."/>
        </authorList>
    </citation>
    <scope>NUCLEOTIDE SEQUENCE</scope>
    <source>
        <strain evidence="28">HGM_15179</strain>
        <tissue evidence="28">Muscle</tissue>
    </source>
</reference>
<evidence type="ECO:0000256" key="2">
    <source>
        <dbReference type="ARBA" id="ARBA00022525"/>
    </source>
</evidence>
<evidence type="ECO:0000256" key="22">
    <source>
        <dbReference type="PROSITE-ProRule" id="PRU00460"/>
    </source>
</evidence>
<dbReference type="GO" id="GO:0043259">
    <property type="term" value="C:laminin-10 complex"/>
    <property type="evidence" value="ECO:0007669"/>
    <property type="project" value="UniProtKB-ARBA"/>
</dbReference>
<comment type="caution">
    <text evidence="28">The sequence shown here is derived from an EMBL/GenBank/DDBJ whole genome shotgun (WGS) entry which is preliminary data.</text>
</comment>
<keyword evidence="3" id="KW-0272">Extracellular matrix</keyword>
<dbReference type="FunFam" id="2.10.25.10:FF:000135">
    <property type="entry name" value="Laminin subunit beta 4"/>
    <property type="match status" value="1"/>
</dbReference>
<evidence type="ECO:0000256" key="24">
    <source>
        <dbReference type="SAM" id="MobiDB-lite"/>
    </source>
</evidence>
<evidence type="ECO:0000259" key="26">
    <source>
        <dbReference type="PROSITE" id="PS51116"/>
    </source>
</evidence>
<evidence type="ECO:0000256" key="20">
    <source>
        <dbReference type="ARBA" id="ARBA00083431"/>
    </source>
</evidence>
<feature type="disulfide bond" evidence="22">
    <location>
        <begin position="922"/>
        <end position="934"/>
    </location>
</feature>
<dbReference type="FunFam" id="2.60.120.260:FF:000010">
    <property type="entry name" value="Laminin subunit beta 1"/>
    <property type="match status" value="1"/>
</dbReference>
<dbReference type="FunFam" id="2.10.25.10:FF:000065">
    <property type="entry name" value="Laminin subunit beta 1"/>
    <property type="match status" value="1"/>
</dbReference>
<dbReference type="Pfam" id="PF00053">
    <property type="entry name" value="EGF_laminin"/>
    <property type="match status" value="11"/>
</dbReference>
<dbReference type="FunFam" id="2.10.25.10:FF:000011">
    <property type="entry name" value="Cadherin EGF LAG seven-pass G-type receptor"/>
    <property type="match status" value="1"/>
</dbReference>
<feature type="domain" description="Laminin EGF-like" evidence="25">
    <location>
        <begin position="1233"/>
        <end position="1280"/>
    </location>
</feature>
<dbReference type="SMART" id="SM00136">
    <property type="entry name" value="LamNT"/>
    <property type="match status" value="1"/>
</dbReference>
<feature type="disulfide bond" evidence="22">
    <location>
        <begin position="991"/>
        <end position="1000"/>
    </location>
</feature>
<gene>
    <name evidence="28" type="ORF">HGM15179_005213</name>
</gene>
<feature type="disulfide bond" evidence="22">
    <location>
        <begin position="400"/>
        <end position="409"/>
    </location>
</feature>
<dbReference type="PROSITE" id="PS51117">
    <property type="entry name" value="LAMININ_NTER"/>
    <property type="match status" value="1"/>
</dbReference>
<feature type="domain" description="Laminin EGF-like" evidence="25">
    <location>
        <begin position="1016"/>
        <end position="1065"/>
    </location>
</feature>
<evidence type="ECO:0000259" key="25">
    <source>
        <dbReference type="PROSITE" id="PS50027"/>
    </source>
</evidence>
<dbReference type="SUPFAM" id="SSF57997">
    <property type="entry name" value="Tropomyosin"/>
    <property type="match status" value="1"/>
</dbReference>
<feature type="domain" description="Laminin EGF-like" evidence="25">
    <location>
        <begin position="1281"/>
        <end position="1330"/>
    </location>
</feature>
<dbReference type="InterPro" id="IPR000742">
    <property type="entry name" value="EGF"/>
</dbReference>
<dbReference type="SMART" id="SM00181">
    <property type="entry name" value="EGF"/>
    <property type="match status" value="9"/>
</dbReference>
<feature type="disulfide bond" evidence="22">
    <location>
        <begin position="1235"/>
        <end position="1252"/>
    </location>
</feature>
<dbReference type="FunFam" id="2.10.25.10:FF:000280">
    <property type="entry name" value="Laminin subunit beta 4"/>
    <property type="match status" value="1"/>
</dbReference>
<accession>A0A8K1GQI3</accession>
<proteinExistence type="predicted"/>
<comment type="subunit">
    <text evidence="13">Laminin is a complex glycoprotein, consisting of three different polypeptide chains (alpha, beta, gamma), which are bound to each other by disulfide bonds into a cross-shaped molecule comprising one long and three short arms with globules at each end. Beta-1 is a subunit of laminin-1 (laminin-111 or EHS laminin), laminin-2 (laminin-211 or merosin), laminin-6 (laminin-311 or K-laminin), laminin-8 (laminin-411), laminin-10 (laminin-511) and laminin-12 (laminin-213). Interacts with ITGB1.</text>
</comment>
<evidence type="ECO:0000256" key="13">
    <source>
        <dbReference type="ARBA" id="ARBA00065312"/>
    </source>
</evidence>
<dbReference type="GO" id="GO:0034446">
    <property type="term" value="P:substrate adhesion-dependent cell spreading"/>
    <property type="evidence" value="ECO:0007669"/>
    <property type="project" value="TreeGrafter"/>
</dbReference>
<evidence type="ECO:0000256" key="21">
    <source>
        <dbReference type="ARBA" id="ARBA00083813"/>
    </source>
</evidence>
<dbReference type="Pfam" id="PF21199">
    <property type="entry name" value="LAMININ_IV_B"/>
    <property type="match status" value="1"/>
</dbReference>
<feature type="disulfide bond" evidence="22">
    <location>
        <begin position="1254"/>
        <end position="1263"/>
    </location>
</feature>
<evidence type="ECO:0000313" key="29">
    <source>
        <dbReference type="Proteomes" id="UP000796761"/>
    </source>
</evidence>
<feature type="domain" description="Laminin EGF-like" evidence="25">
    <location>
        <begin position="922"/>
        <end position="969"/>
    </location>
</feature>
<dbReference type="Gene3D" id="2.10.25.10">
    <property type="entry name" value="Laminin"/>
    <property type="match status" value="9"/>
</dbReference>
<feature type="domain" description="Laminin EGF-like" evidence="25">
    <location>
        <begin position="370"/>
        <end position="434"/>
    </location>
</feature>
<feature type="domain" description="Laminin IV type B" evidence="26">
    <location>
        <begin position="649"/>
        <end position="916"/>
    </location>
</feature>
<dbReference type="FunFam" id="2.10.25.10:FF:000083">
    <property type="entry name" value="Laminin subunit alpha"/>
    <property type="match status" value="1"/>
</dbReference>
<evidence type="ECO:0000256" key="23">
    <source>
        <dbReference type="SAM" id="Coils"/>
    </source>
</evidence>
<keyword evidence="29" id="KW-1185">Reference proteome</keyword>
<name>A0A8K1GQI3_9PASS</name>
<evidence type="ECO:0000256" key="3">
    <source>
        <dbReference type="ARBA" id="ARBA00022530"/>
    </source>
</evidence>
<dbReference type="SMART" id="SM00180">
    <property type="entry name" value="EGF_Lam"/>
    <property type="match status" value="13"/>
</dbReference>
<feature type="region of interest" description="Disordered" evidence="24">
    <location>
        <begin position="1805"/>
        <end position="1831"/>
    </location>
</feature>
<feature type="disulfide bond" evidence="22">
    <location>
        <begin position="970"/>
        <end position="982"/>
    </location>
</feature>
<keyword evidence="7" id="KW-0084">Basement membrane</keyword>
<dbReference type="InterPro" id="IPR056863">
    <property type="entry name" value="LMN_ATRN_NET-like_EGF"/>
</dbReference>
<dbReference type="CDD" id="cd22295">
    <property type="entry name" value="cc_LAMB_C"/>
    <property type="match status" value="1"/>
</dbReference>
<dbReference type="GO" id="GO:0009887">
    <property type="term" value="P:animal organ morphogenesis"/>
    <property type="evidence" value="ECO:0007669"/>
    <property type="project" value="TreeGrafter"/>
</dbReference>
<keyword evidence="5" id="KW-0732">Signal</keyword>
<evidence type="ECO:0000256" key="19">
    <source>
        <dbReference type="ARBA" id="ARBA00082919"/>
    </source>
</evidence>
<evidence type="ECO:0000256" key="15">
    <source>
        <dbReference type="ARBA" id="ARBA00075282"/>
    </source>
</evidence>
<feature type="compositionally biased region" description="Basic residues" evidence="24">
    <location>
        <begin position="695"/>
        <end position="704"/>
    </location>
</feature>
<feature type="domain" description="Laminin EGF-like" evidence="25">
    <location>
        <begin position="558"/>
        <end position="609"/>
    </location>
</feature>
<protein>
    <recommendedName>
        <fullName evidence="14">Laminin subunit beta-1</fullName>
    </recommendedName>
    <alternativeName>
        <fullName evidence="17">Laminin B1 chain</fullName>
    </alternativeName>
    <alternativeName>
        <fullName evidence="15">Laminin-1 subunit beta</fullName>
    </alternativeName>
    <alternativeName>
        <fullName evidence="19">Laminin-10 subunit beta</fullName>
    </alternativeName>
    <alternativeName>
        <fullName evidence="16">Laminin-12 subunit beta</fullName>
    </alternativeName>
    <alternativeName>
        <fullName evidence="20">Laminin-2 subunit beta</fullName>
    </alternativeName>
    <alternativeName>
        <fullName evidence="18">Laminin-6 subunit beta</fullName>
    </alternativeName>
    <alternativeName>
        <fullName evidence="21">Laminin-8 subunit beta</fullName>
    </alternativeName>
</protein>
<feature type="disulfide bond" evidence="22">
    <location>
        <begin position="1281"/>
        <end position="1293"/>
    </location>
</feature>
<evidence type="ECO:0000256" key="10">
    <source>
        <dbReference type="ARBA" id="ARBA00023157"/>
    </source>
</evidence>
<evidence type="ECO:0000256" key="18">
    <source>
        <dbReference type="ARBA" id="ARBA00076958"/>
    </source>
</evidence>
<keyword evidence="6" id="KW-0677">Repeat</keyword>
<dbReference type="FunFam" id="2.10.25.10:FF:000130">
    <property type="entry name" value="Laminin subunit beta 1"/>
    <property type="match status" value="1"/>
</dbReference>
<dbReference type="GO" id="GO:0005606">
    <property type="term" value="C:laminin-1 complex"/>
    <property type="evidence" value="ECO:0007669"/>
    <property type="project" value="UniProtKB-ARBA"/>
</dbReference>
<feature type="disulfide bond" evidence="22">
    <location>
        <begin position="593"/>
        <end position="607"/>
    </location>
</feature>
<feature type="domain" description="Laminin EGF-like" evidence="25">
    <location>
        <begin position="1177"/>
        <end position="1232"/>
    </location>
</feature>
<comment type="subcellular location">
    <subcellularLocation>
        <location evidence="1">Secreted</location>
        <location evidence="1">Extracellular space</location>
        <location evidence="1">Extracellular matrix</location>
        <location evidence="1">Basement membrane</location>
    </subcellularLocation>
</comment>
<keyword evidence="8" id="KW-0130">Cell adhesion</keyword>
<evidence type="ECO:0000256" key="12">
    <source>
        <dbReference type="ARBA" id="ARBA00023292"/>
    </source>
</evidence>
<dbReference type="InterPro" id="IPR050440">
    <property type="entry name" value="Laminin/Netrin_ECM"/>
</dbReference>
<dbReference type="Pfam" id="PF00055">
    <property type="entry name" value="Laminin_N"/>
    <property type="match status" value="1"/>
</dbReference>
<dbReference type="Gene3D" id="2.60.120.260">
    <property type="entry name" value="Galactose-binding domain-like"/>
    <property type="match status" value="1"/>
</dbReference>
<feature type="disulfide bond" evidence="22">
    <location>
        <begin position="1314"/>
        <end position="1328"/>
    </location>
</feature>
<dbReference type="InterPro" id="IPR013015">
    <property type="entry name" value="Laminin_IV_B"/>
</dbReference>
<dbReference type="InterPro" id="IPR008211">
    <property type="entry name" value="Laminin_N"/>
</dbReference>
<dbReference type="InterPro" id="IPR002049">
    <property type="entry name" value="LE_dom"/>
</dbReference>
<dbReference type="GO" id="GO:0007411">
    <property type="term" value="P:axon guidance"/>
    <property type="evidence" value="ECO:0007669"/>
    <property type="project" value="TreeGrafter"/>
</dbReference>
<evidence type="ECO:0000259" key="27">
    <source>
        <dbReference type="PROSITE" id="PS51117"/>
    </source>
</evidence>
<evidence type="ECO:0000256" key="6">
    <source>
        <dbReference type="ARBA" id="ARBA00022737"/>
    </source>
</evidence>
<dbReference type="CDD" id="cd00055">
    <property type="entry name" value="EGF_Lam"/>
    <property type="match status" value="13"/>
</dbReference>
<keyword evidence="2" id="KW-0964">Secreted</keyword>
<evidence type="ECO:0000256" key="1">
    <source>
        <dbReference type="ARBA" id="ARBA00004302"/>
    </source>
</evidence>
<dbReference type="GO" id="GO:0005737">
    <property type="term" value="C:cytoplasm"/>
    <property type="evidence" value="ECO:0007669"/>
    <property type="project" value="UniProtKB-ARBA"/>
</dbReference>
<comment type="caution">
    <text evidence="22">Lacks conserved residue(s) required for the propagation of feature annotation.</text>
</comment>
<keyword evidence="11" id="KW-0325">Glycoprotein</keyword>
<dbReference type="PANTHER" id="PTHR10574">
    <property type="entry name" value="NETRIN/LAMININ-RELATED"/>
    <property type="match status" value="1"/>
</dbReference>
<dbReference type="PANTHER" id="PTHR10574:SF36">
    <property type="entry name" value="LAMININ SUBUNIT BETA-2"/>
    <property type="match status" value="1"/>
</dbReference>
<dbReference type="Pfam" id="PF23219">
    <property type="entry name" value="LAMB1"/>
    <property type="match status" value="1"/>
</dbReference>
<evidence type="ECO:0000256" key="4">
    <source>
        <dbReference type="ARBA" id="ARBA00022553"/>
    </source>
</evidence>
<keyword evidence="12 22" id="KW-0424">Laminin EGF-like domain</keyword>
<organism evidence="28 29">
    <name type="scientific">Zosterops borbonicus</name>
    <dbReference type="NCBI Taxonomy" id="364589"/>
    <lineage>
        <taxon>Eukaryota</taxon>
        <taxon>Metazoa</taxon>
        <taxon>Chordata</taxon>
        <taxon>Craniata</taxon>
        <taxon>Vertebrata</taxon>
        <taxon>Euteleostomi</taxon>
        <taxon>Archelosauria</taxon>
        <taxon>Archosauria</taxon>
        <taxon>Dinosauria</taxon>
        <taxon>Saurischia</taxon>
        <taxon>Theropoda</taxon>
        <taxon>Coelurosauria</taxon>
        <taxon>Aves</taxon>
        <taxon>Neognathae</taxon>
        <taxon>Neoaves</taxon>
        <taxon>Telluraves</taxon>
        <taxon>Australaves</taxon>
        <taxon>Passeriformes</taxon>
        <taxon>Sylvioidea</taxon>
        <taxon>Zosteropidae</taxon>
        <taxon>Zosterops</taxon>
    </lineage>
</organism>
<feature type="domain" description="Laminin EGF-like" evidence="25">
    <location>
        <begin position="1125"/>
        <end position="1176"/>
    </location>
</feature>
<dbReference type="GO" id="GO:0070831">
    <property type="term" value="P:basement membrane assembly"/>
    <property type="evidence" value="ECO:0007669"/>
    <property type="project" value="TreeGrafter"/>
</dbReference>
<dbReference type="FunFam" id="2.10.25.10:FF:000084">
    <property type="entry name" value="Laminin subunit alpha 3"/>
    <property type="match status" value="1"/>
</dbReference>
<evidence type="ECO:0000256" key="9">
    <source>
        <dbReference type="ARBA" id="ARBA00023054"/>
    </source>
</evidence>
<evidence type="ECO:0000256" key="7">
    <source>
        <dbReference type="ARBA" id="ARBA00022869"/>
    </source>
</evidence>
<feature type="disulfide bond" evidence="22">
    <location>
        <begin position="1302"/>
        <end position="1311"/>
    </location>
</feature>
<dbReference type="SUPFAM" id="SSF57196">
    <property type="entry name" value="EGF/Laminin"/>
    <property type="match status" value="13"/>
</dbReference>
<dbReference type="GO" id="GO:0016477">
    <property type="term" value="P:cell migration"/>
    <property type="evidence" value="ECO:0007669"/>
    <property type="project" value="TreeGrafter"/>
</dbReference>
<dbReference type="PRINTS" id="PR00011">
    <property type="entry name" value="EGFLAMININ"/>
</dbReference>
<feature type="disulfide bond" evidence="22">
    <location>
        <begin position="581"/>
        <end position="590"/>
    </location>
</feature>
<evidence type="ECO:0000256" key="17">
    <source>
        <dbReference type="ARBA" id="ARBA00076920"/>
    </source>
</evidence>
<evidence type="ECO:0000256" key="5">
    <source>
        <dbReference type="ARBA" id="ARBA00022729"/>
    </source>
</evidence>
<feature type="region of interest" description="Disordered" evidence="24">
    <location>
        <begin position="690"/>
        <end position="731"/>
    </location>
</feature>
<dbReference type="PROSITE" id="PS51116">
    <property type="entry name" value="LAMININ_IVB"/>
    <property type="match status" value="1"/>
</dbReference>
<evidence type="ECO:0000256" key="8">
    <source>
        <dbReference type="ARBA" id="ARBA00022889"/>
    </source>
</evidence>
<feature type="domain" description="Laminin EGF-like" evidence="25">
    <location>
        <begin position="970"/>
        <end position="1015"/>
    </location>
</feature>
<evidence type="ECO:0000256" key="11">
    <source>
        <dbReference type="ARBA" id="ARBA00023180"/>
    </source>
</evidence>
<dbReference type="FunFam" id="2.170.300.10:FF:000004">
    <property type="entry name" value="Laminin subunit beta 1"/>
    <property type="match status" value="1"/>
</dbReference>
<dbReference type="Proteomes" id="UP000796761">
    <property type="component" value="Unassembled WGS sequence"/>
</dbReference>
<feature type="disulfide bond" evidence="22">
    <location>
        <begin position="924"/>
        <end position="941"/>
    </location>
</feature>
<feature type="disulfide bond" evidence="22">
    <location>
        <begin position="1149"/>
        <end position="1158"/>
    </location>
</feature>
<keyword evidence="9 23" id="KW-0175">Coiled coil</keyword>
<dbReference type="GO" id="GO:0009888">
    <property type="term" value="P:tissue development"/>
    <property type="evidence" value="ECO:0007669"/>
    <property type="project" value="TreeGrafter"/>
</dbReference>
<dbReference type="FunFam" id="2.10.25.10:FF:000138">
    <property type="entry name" value="Laminin subunit beta 1"/>
    <property type="match status" value="1"/>
</dbReference>
<feature type="disulfide bond" evidence="22">
    <location>
        <begin position="972"/>
        <end position="989"/>
    </location>
</feature>
<feature type="coiled-coil region" evidence="23">
    <location>
        <begin position="1862"/>
        <end position="1927"/>
    </location>
</feature>
<dbReference type="OrthoDB" id="5985440at2759"/>
<feature type="disulfide bond" evidence="22">
    <location>
        <begin position="943"/>
        <end position="952"/>
    </location>
</feature>
<feature type="disulfide bond" evidence="22">
    <location>
        <begin position="1035"/>
        <end position="1044"/>
    </location>
</feature>
<dbReference type="Pfam" id="PF24973">
    <property type="entry name" value="EGF_LMN_ATRN"/>
    <property type="match status" value="2"/>
</dbReference>
<feature type="disulfide bond" evidence="22">
    <location>
        <begin position="1283"/>
        <end position="1300"/>
    </location>
</feature>
<evidence type="ECO:0000256" key="16">
    <source>
        <dbReference type="ARBA" id="ARBA00075415"/>
    </source>
</evidence>
<feature type="domain" description="Laminin EGF-like" evidence="25">
    <location>
        <begin position="498"/>
        <end position="557"/>
    </location>
</feature>
<dbReference type="FunFam" id="2.10.25.10:FF:000090">
    <property type="entry name" value="laminin subunit alpha"/>
    <property type="match status" value="1"/>
</dbReference>
<feature type="disulfide bond" evidence="22">
    <location>
        <begin position="528"/>
        <end position="537"/>
    </location>
</feature>
<keyword evidence="4" id="KW-0597">Phosphoprotein</keyword>
<evidence type="ECO:0000313" key="28">
    <source>
        <dbReference type="EMBL" id="TRZ21924.1"/>
    </source>
</evidence>
<feature type="disulfide bond" evidence="22">
    <location>
        <begin position="1205"/>
        <end position="1214"/>
    </location>
</feature>